<dbReference type="OrthoDB" id="9342777at2"/>
<dbReference type="EMBL" id="SMKV01000013">
    <property type="protein sequence ID" value="TDC92683.1"/>
    <property type="molecule type" value="Genomic_DNA"/>
</dbReference>
<keyword evidence="1" id="KW-0812">Transmembrane</keyword>
<protein>
    <submittedName>
        <fullName evidence="2">Uncharacterized protein</fullName>
    </submittedName>
</protein>
<reference evidence="2 3" key="1">
    <citation type="submission" date="2019-03" db="EMBL/GenBank/DDBJ databases">
        <title>Draft genome sequences of novel Actinobacteria.</title>
        <authorList>
            <person name="Sahin N."/>
            <person name="Ay H."/>
            <person name="Saygin H."/>
        </authorList>
    </citation>
    <scope>NUCLEOTIDE SEQUENCE [LARGE SCALE GENOMIC DNA]</scope>
    <source>
        <strain evidence="2 3">16K404</strain>
    </source>
</reference>
<evidence type="ECO:0000256" key="1">
    <source>
        <dbReference type="SAM" id="Phobius"/>
    </source>
</evidence>
<dbReference type="InterPro" id="IPR043857">
    <property type="entry name" value="DUF5819"/>
</dbReference>
<keyword evidence="1" id="KW-0472">Membrane</keyword>
<gene>
    <name evidence="2" type="ORF">E1161_12995</name>
</gene>
<comment type="caution">
    <text evidence="2">The sequence shown here is derived from an EMBL/GenBank/DDBJ whole genome shotgun (WGS) entry which is preliminary data.</text>
</comment>
<dbReference type="AlphaFoldDB" id="A0A4R4UVD7"/>
<feature type="transmembrane region" description="Helical" evidence="1">
    <location>
        <begin position="6"/>
        <end position="29"/>
    </location>
</feature>
<organism evidence="2 3">
    <name type="scientific">Saccharopolyspora aridisoli</name>
    <dbReference type="NCBI Taxonomy" id="2530385"/>
    <lineage>
        <taxon>Bacteria</taxon>
        <taxon>Bacillati</taxon>
        <taxon>Actinomycetota</taxon>
        <taxon>Actinomycetes</taxon>
        <taxon>Pseudonocardiales</taxon>
        <taxon>Pseudonocardiaceae</taxon>
        <taxon>Saccharopolyspora</taxon>
    </lineage>
</organism>
<sequence length="197" mass="22187">MLEVTTGLAVALCLALSVVHVLLIFLHVAPSNTISRHYRAEINTWVYPYFEQNWRLFAPEPQSVTRQISVRTVQSSPGGAPRVSDWFDLTAVDNAAVENSFFPSHTNQNMLRRAWDAYLDLHGSSDQPRSERALMMQEYLRNIAVDRLATHRPGAYEAVQLRVITRPIAAPGTAGLPQPSSADTRYLPWWEVELDGD</sequence>
<evidence type="ECO:0000313" key="2">
    <source>
        <dbReference type="EMBL" id="TDC92683.1"/>
    </source>
</evidence>
<proteinExistence type="predicted"/>
<keyword evidence="3" id="KW-1185">Reference proteome</keyword>
<dbReference type="Proteomes" id="UP000294744">
    <property type="component" value="Unassembled WGS sequence"/>
</dbReference>
<name>A0A4R4UVD7_9PSEU</name>
<accession>A0A4R4UVD7</accession>
<evidence type="ECO:0000313" key="3">
    <source>
        <dbReference type="Proteomes" id="UP000294744"/>
    </source>
</evidence>
<dbReference type="Pfam" id="PF19136">
    <property type="entry name" value="DUF5819"/>
    <property type="match status" value="1"/>
</dbReference>
<keyword evidence="1" id="KW-1133">Transmembrane helix</keyword>